<feature type="region of interest" description="Disordered" evidence="1">
    <location>
        <begin position="106"/>
        <end position="133"/>
    </location>
</feature>
<feature type="region of interest" description="Disordered" evidence="1">
    <location>
        <begin position="1"/>
        <end position="22"/>
    </location>
</feature>
<keyword evidence="3" id="KW-1185">Reference proteome</keyword>
<reference evidence="2 3" key="1">
    <citation type="submission" date="2015-06" db="EMBL/GenBank/DDBJ databases">
        <title>Survival trade-offs in plant roots during colonization by closely related pathogenic and mutualistic fungi.</title>
        <authorList>
            <person name="Hacquard S."/>
            <person name="Kracher B."/>
            <person name="Hiruma K."/>
            <person name="Weinman A."/>
            <person name="Muench P."/>
            <person name="Garrido Oter R."/>
            <person name="Ver Loren van Themaat E."/>
            <person name="Dallerey J.-F."/>
            <person name="Damm U."/>
            <person name="Henrissat B."/>
            <person name="Lespinet O."/>
            <person name="Thon M."/>
            <person name="Kemen E."/>
            <person name="McHardy A.C."/>
            <person name="Schulze-Lefert P."/>
            <person name="O'Connell R.J."/>
        </authorList>
    </citation>
    <scope>NUCLEOTIDE SEQUENCE [LARGE SCALE GENOMIC DNA]</scope>
    <source>
        <strain evidence="2 3">MAFF 238704</strain>
    </source>
</reference>
<evidence type="ECO:0000256" key="1">
    <source>
        <dbReference type="SAM" id="MobiDB-lite"/>
    </source>
</evidence>
<accession>A0A167DK36</accession>
<feature type="compositionally biased region" description="Pro residues" evidence="1">
    <location>
        <begin position="1"/>
        <end position="16"/>
    </location>
</feature>
<evidence type="ECO:0000313" key="2">
    <source>
        <dbReference type="EMBL" id="KZL83987.1"/>
    </source>
</evidence>
<proteinExistence type="predicted"/>
<dbReference type="Proteomes" id="UP000076584">
    <property type="component" value="Unassembled WGS sequence"/>
</dbReference>
<name>A0A167DK36_COLIC</name>
<comment type="caution">
    <text evidence="2">The sequence shown here is derived from an EMBL/GenBank/DDBJ whole genome shotgun (WGS) entry which is preliminary data.</text>
</comment>
<dbReference type="EMBL" id="LFIW01000993">
    <property type="protein sequence ID" value="KZL83987.1"/>
    <property type="molecule type" value="Genomic_DNA"/>
</dbReference>
<evidence type="ECO:0000313" key="3">
    <source>
        <dbReference type="Proteomes" id="UP000076584"/>
    </source>
</evidence>
<feature type="compositionally biased region" description="Polar residues" evidence="1">
    <location>
        <begin position="106"/>
        <end position="122"/>
    </location>
</feature>
<sequence>MQPSSPMPHPKPPLPTPRTRRTLRTCCSGTNSLVKSLWNERTEHTLSRWSSSLSNFSTSLPFIPPQVGLRKSPFDTLLVQPVMPHPRVCNESHISFHVTSAEYQPGNFSQQRSPQYKISNEPASSLAEGSGALADSGHDGGFEVVSFSEVTASGPPSETTGSDDTVINSTIMRRTTKTSAVLGSALTQDNIDLHDRLCPLGTMTTYQWIWGQPCPGGFDVKDTSSKDSMKVHVSRSRVSHVTENLENDYGVINHPSEAYIAFAGDWADVATGPAMLDELDRLK</sequence>
<organism evidence="2 3">
    <name type="scientific">Colletotrichum incanum</name>
    <name type="common">Soybean anthracnose fungus</name>
    <dbReference type="NCBI Taxonomy" id="1573173"/>
    <lineage>
        <taxon>Eukaryota</taxon>
        <taxon>Fungi</taxon>
        <taxon>Dikarya</taxon>
        <taxon>Ascomycota</taxon>
        <taxon>Pezizomycotina</taxon>
        <taxon>Sordariomycetes</taxon>
        <taxon>Hypocreomycetidae</taxon>
        <taxon>Glomerellales</taxon>
        <taxon>Glomerellaceae</taxon>
        <taxon>Colletotrichum</taxon>
        <taxon>Colletotrichum spaethianum species complex</taxon>
    </lineage>
</organism>
<gene>
    <name evidence="2" type="ORF">CI238_05013</name>
</gene>
<dbReference type="AlphaFoldDB" id="A0A167DK36"/>
<protein>
    <submittedName>
        <fullName evidence="2">Uncharacterized protein</fullName>
    </submittedName>
</protein>
<feature type="compositionally biased region" description="Low complexity" evidence="1">
    <location>
        <begin position="123"/>
        <end position="133"/>
    </location>
</feature>